<feature type="transmembrane region" description="Helical" evidence="7">
    <location>
        <begin position="6"/>
        <end position="23"/>
    </location>
</feature>
<dbReference type="PANTHER" id="PTHR36838:SF3">
    <property type="entry name" value="TRANSPORTER AUXIN EFFLUX CARRIER EC FAMILY"/>
    <property type="match status" value="1"/>
</dbReference>
<evidence type="ECO:0000256" key="7">
    <source>
        <dbReference type="SAM" id="Phobius"/>
    </source>
</evidence>
<comment type="subcellular location">
    <subcellularLocation>
        <location evidence="1">Membrane</location>
        <topology evidence="1">Multi-pass membrane protein</topology>
    </subcellularLocation>
</comment>
<dbReference type="EMBL" id="CP016172">
    <property type="protein sequence ID" value="ANN76594.1"/>
    <property type="molecule type" value="Genomic_DNA"/>
</dbReference>
<dbReference type="RefSeq" id="WP_066654716.1">
    <property type="nucleotide sequence ID" value="NZ_CBCSCL010000044.1"/>
</dbReference>
<name>A0A193GBD9_9BORD</name>
<protein>
    <submittedName>
        <fullName evidence="8">Transporter</fullName>
    </submittedName>
</protein>
<evidence type="ECO:0000256" key="2">
    <source>
        <dbReference type="ARBA" id="ARBA00022448"/>
    </source>
</evidence>
<dbReference type="Pfam" id="PF03547">
    <property type="entry name" value="Mem_trans"/>
    <property type="match status" value="1"/>
</dbReference>
<dbReference type="InterPro" id="IPR004776">
    <property type="entry name" value="Mem_transp_PIN-like"/>
</dbReference>
<dbReference type="OrthoDB" id="3435874at2"/>
<feature type="transmembrane region" description="Helical" evidence="7">
    <location>
        <begin position="65"/>
        <end position="83"/>
    </location>
</feature>
<evidence type="ECO:0000313" key="9">
    <source>
        <dbReference type="Proteomes" id="UP000091926"/>
    </source>
</evidence>
<keyword evidence="2" id="KW-0813">Transport</keyword>
<evidence type="ECO:0000313" key="8">
    <source>
        <dbReference type="EMBL" id="ANN76594.1"/>
    </source>
</evidence>
<dbReference type="GO" id="GO:0016020">
    <property type="term" value="C:membrane"/>
    <property type="evidence" value="ECO:0007669"/>
    <property type="project" value="UniProtKB-SubCell"/>
</dbReference>
<keyword evidence="9" id="KW-1185">Reference proteome</keyword>
<feature type="transmembrane region" description="Helical" evidence="7">
    <location>
        <begin position="228"/>
        <end position="247"/>
    </location>
</feature>
<accession>A0A193GBD9</accession>
<evidence type="ECO:0000256" key="5">
    <source>
        <dbReference type="ARBA" id="ARBA00022989"/>
    </source>
</evidence>
<sequence>MLSTLQILVPIFALILAGFVCRRRAILGPAACSELNRFVVWLALPALLFRIMAHASWQQLYQPRFMAAFGLACAAVFVATLAWRIRAGRHLADASVEAIAASYANTAYIGFPLTLMVFGDAGLAPTTVATLLVVSVLFAIAVALVELGLQTERALHKAGLGVLRGMSRNPLIVAPVAGALLAASGVGVPAGLDTFLGMLGAAASPCALVCLGLFLAEKRTPTDTARESLALVAGKLLVQPALTWWLAARVFGMPAALVNMAVLLAALPTGTGPFMLAEFYRREAHVTARTILLSTAGSLISLTVLLRLMSHTP</sequence>
<keyword evidence="5 7" id="KW-1133">Transmembrane helix</keyword>
<feature type="transmembrane region" description="Helical" evidence="7">
    <location>
        <begin position="124"/>
        <end position="149"/>
    </location>
</feature>
<evidence type="ECO:0000256" key="6">
    <source>
        <dbReference type="ARBA" id="ARBA00023136"/>
    </source>
</evidence>
<feature type="transmembrane region" description="Helical" evidence="7">
    <location>
        <begin position="35"/>
        <end position="53"/>
    </location>
</feature>
<dbReference type="GO" id="GO:0055085">
    <property type="term" value="P:transmembrane transport"/>
    <property type="evidence" value="ECO:0007669"/>
    <property type="project" value="InterPro"/>
</dbReference>
<keyword evidence="3" id="KW-1003">Cell membrane</keyword>
<dbReference type="PANTHER" id="PTHR36838">
    <property type="entry name" value="AUXIN EFFLUX CARRIER FAMILY PROTEIN"/>
    <property type="match status" value="1"/>
</dbReference>
<dbReference type="STRING" id="463014.BAU07_05205"/>
<gene>
    <name evidence="8" type="ORF">BAU07_05205</name>
</gene>
<dbReference type="Proteomes" id="UP000091926">
    <property type="component" value="Chromosome"/>
</dbReference>
<feature type="transmembrane region" description="Helical" evidence="7">
    <location>
        <begin position="288"/>
        <end position="309"/>
    </location>
</feature>
<keyword evidence="4 7" id="KW-0812">Transmembrane</keyword>
<feature type="transmembrane region" description="Helical" evidence="7">
    <location>
        <begin position="95"/>
        <end position="118"/>
    </location>
</feature>
<evidence type="ECO:0000256" key="1">
    <source>
        <dbReference type="ARBA" id="ARBA00004141"/>
    </source>
</evidence>
<proteinExistence type="predicted"/>
<feature type="transmembrane region" description="Helical" evidence="7">
    <location>
        <begin position="170"/>
        <end position="189"/>
    </location>
</feature>
<feature type="transmembrane region" description="Helical" evidence="7">
    <location>
        <begin position="195"/>
        <end position="216"/>
    </location>
</feature>
<evidence type="ECO:0000256" key="3">
    <source>
        <dbReference type="ARBA" id="ARBA00022475"/>
    </source>
</evidence>
<keyword evidence="6 7" id="KW-0472">Membrane</keyword>
<organism evidence="8 9">
    <name type="scientific">Bordetella flabilis</name>
    <dbReference type="NCBI Taxonomy" id="463014"/>
    <lineage>
        <taxon>Bacteria</taxon>
        <taxon>Pseudomonadati</taxon>
        <taxon>Pseudomonadota</taxon>
        <taxon>Betaproteobacteria</taxon>
        <taxon>Burkholderiales</taxon>
        <taxon>Alcaligenaceae</taxon>
        <taxon>Bordetella</taxon>
    </lineage>
</organism>
<dbReference type="KEGG" id="bfz:BAU07_05205"/>
<evidence type="ECO:0000256" key="4">
    <source>
        <dbReference type="ARBA" id="ARBA00022692"/>
    </source>
</evidence>
<feature type="transmembrane region" description="Helical" evidence="7">
    <location>
        <begin position="253"/>
        <end position="276"/>
    </location>
</feature>
<reference evidence="8 9" key="1">
    <citation type="submission" date="2016-06" db="EMBL/GenBank/DDBJ databases">
        <title>Complete genome sequences of Bordetella bronchialis and Bordetella flabilis.</title>
        <authorList>
            <person name="LiPuma J.J."/>
            <person name="Spilker T."/>
        </authorList>
    </citation>
    <scope>NUCLEOTIDE SEQUENCE [LARGE SCALE GENOMIC DNA]</scope>
    <source>
        <strain evidence="8 9">AU10664</strain>
    </source>
</reference>
<dbReference type="AlphaFoldDB" id="A0A193GBD9"/>